<dbReference type="InterPro" id="IPR000055">
    <property type="entry name" value="Restrct_endonuc_typeI_TRD"/>
</dbReference>
<feature type="domain" description="Type I restriction modification DNA specificity" evidence="1">
    <location>
        <begin position="16"/>
        <end position="122"/>
    </location>
</feature>
<protein>
    <recommendedName>
        <fullName evidence="1">Type I restriction modification DNA specificity domain-containing protein</fullName>
    </recommendedName>
</protein>
<proteinExistence type="predicted"/>
<sequence length="177" mass="20185">MTAGESNEGISAFVGNKINIFNENTITIDMFGSAKYRNYKYGADYHIAVIHTDKIPKSAVIFLTSAIHKVSNACQFDYGRNFYAKDADKLKISLPSKGGEPYFDFMKSFIDELERENITEIEGYLKVSGLSDYELKDEEINALSQFEKGHVKWKEFSLDDLFQVNTSKKRFDANKIT</sequence>
<dbReference type="Proteomes" id="UP000183794">
    <property type="component" value="Unassembled WGS sequence"/>
</dbReference>
<dbReference type="RefSeq" id="WP_175545916.1">
    <property type="nucleotide sequence ID" value="NZ_FPLD01000162.1"/>
</dbReference>
<dbReference type="GO" id="GO:0003677">
    <property type="term" value="F:DNA binding"/>
    <property type="evidence" value="ECO:0007669"/>
    <property type="project" value="InterPro"/>
</dbReference>
<evidence type="ECO:0000313" key="2">
    <source>
        <dbReference type="EMBL" id="SGZ20181.1"/>
    </source>
</evidence>
<evidence type="ECO:0000259" key="1">
    <source>
        <dbReference type="Pfam" id="PF01420"/>
    </source>
</evidence>
<feature type="non-terminal residue" evidence="2">
    <location>
        <position position="177"/>
    </location>
</feature>
<accession>A0A1L0APW5</accession>
<organism evidence="2 3">
    <name type="scientific">Moritella viscosa</name>
    <dbReference type="NCBI Taxonomy" id="80854"/>
    <lineage>
        <taxon>Bacteria</taxon>
        <taxon>Pseudomonadati</taxon>
        <taxon>Pseudomonadota</taxon>
        <taxon>Gammaproteobacteria</taxon>
        <taxon>Alteromonadales</taxon>
        <taxon>Moritellaceae</taxon>
        <taxon>Moritella</taxon>
    </lineage>
</organism>
<gene>
    <name evidence="2" type="ORF">NVI5450_4842</name>
</gene>
<dbReference type="AlphaFoldDB" id="A0A1L0APW5"/>
<dbReference type="Pfam" id="PF01420">
    <property type="entry name" value="Methylase_S"/>
    <property type="match status" value="1"/>
</dbReference>
<dbReference type="EMBL" id="FPLD01000162">
    <property type="protein sequence ID" value="SGZ20181.1"/>
    <property type="molecule type" value="Genomic_DNA"/>
</dbReference>
<name>A0A1L0APW5_9GAMM</name>
<reference evidence="2 3" key="1">
    <citation type="submission" date="2016-11" db="EMBL/GenBank/DDBJ databases">
        <authorList>
            <person name="Jaros S."/>
            <person name="Januszkiewicz K."/>
            <person name="Wedrychowicz H."/>
        </authorList>
    </citation>
    <scope>NUCLEOTIDE SEQUENCE [LARGE SCALE GENOMIC DNA]</scope>
    <source>
        <strain evidence="2">NVI 5450</strain>
    </source>
</reference>
<evidence type="ECO:0000313" key="3">
    <source>
        <dbReference type="Proteomes" id="UP000183794"/>
    </source>
</evidence>